<evidence type="ECO:0000256" key="5">
    <source>
        <dbReference type="ARBA" id="ARBA00023136"/>
    </source>
</evidence>
<dbReference type="PANTHER" id="PTHR30572">
    <property type="entry name" value="MEMBRANE COMPONENT OF TRANSPORTER-RELATED"/>
    <property type="match status" value="1"/>
</dbReference>
<evidence type="ECO:0000256" key="6">
    <source>
        <dbReference type="ARBA" id="ARBA00038076"/>
    </source>
</evidence>
<feature type="transmembrane region" description="Helical" evidence="8">
    <location>
        <begin position="1305"/>
        <end position="1325"/>
    </location>
</feature>
<feature type="transmembrane region" description="Helical" evidence="8">
    <location>
        <begin position="1345"/>
        <end position="1367"/>
    </location>
</feature>
<feature type="transmembrane region" description="Helical" evidence="8">
    <location>
        <begin position="891"/>
        <end position="907"/>
    </location>
</feature>
<dbReference type="Pfam" id="PF02687">
    <property type="entry name" value="FtsX"/>
    <property type="match status" value="1"/>
</dbReference>
<feature type="signal peptide" evidence="9">
    <location>
        <begin position="1"/>
        <end position="26"/>
    </location>
</feature>
<dbReference type="Gene3D" id="3.40.630.10">
    <property type="entry name" value="Zn peptidases"/>
    <property type="match status" value="2"/>
</dbReference>
<name>A0A1M7YIX7_9BACT</name>
<sequence length="1599" mass="178374">MNASSRLIALLLLTFFAVGQHSNVYAQHGTLFEDTIRELASYDSRATGSEGYEQAAEYIEEKFEQLGLEPASHYYTVPVRKVREASITINGATRQLRPFLYNAITPGTTNGVLQGPLYYVGSGSLTELKGVPIAGSIVVMEFDSGRNWQVLASLGAKALIYLDRGTSRSKYFFTEKHELSPLQFPCFWIDETESSTLFAIDKDKPGTLLAQNVALQAAVSWNEVLARNIYTTIPGNDDKLKEEVVILEAFFDSEEFVAGLAPGADAAVSVATLLEIAETLTKNPPKRSVLLVASSGHAQTLAGMREMIWSLNERSKELRDMRRDLQHDIKDIRENINILRNLSFPLTTDIKQDRAIAKVISKPLKFAIDTISRELIQLRMAGVTEEIKAKIAETSAARFALRRLSWAENYHNLPAEEVELLQKLIPEALTESEIQLAELERQFKALKSANSFRLAARNYNIAAVVSLHLSSHGDGVGGFHRGYLYNLKPTINRTGIYSTIADVMAEAAESSIERNRYKDTLRPTRMRSWESWFLDQPQLGGEISSLAGMLGISLATTSDSRALWGTPWDRVEEVDWENAQQQAQLVGDLVRGITEASALSTDNLPRDGFSTASARTNLLLQGELFADYPATGTTILAYQGLNRFYAKVDHRGTFTIRGIADKKNVLDKLIIEGYRFDETTGKVIWAIDKKETGKDNYRLKMLRKSMKTDLVMFNCHETTVFDLLEPRSFNYMTKLDLFDGRRDAPPQHYWYSRIDTRDSIITSVYMEPGALMKMTLSDTVLTRKMLLTNATPEDPMGTGYPVDDSPAIYHSAFHAANDAWTLLTPRINNLQSHGIFDEKIDNLQQRGLAALKKSNEGYRDLNYAEAREAAAESLALASRVYVQVEKTQKDVLFGVLFYIALFVPFAFCMERFLFNFTTIYKRIIGFAMILALLIAIIYQVHPAFQLTYSPMVVILAFFIIGLSLMVTLIIFFRFEEEMALLQRRATHKRPEEISRWKAFVAAFFLGVSNLRRRRLRTLLTCSTLIILTFTIMSFTTIKSSRQQNLLLFQDTAPYHGLLLKKLNWASLPTQATDILVNSMQALEHPAPRVWLEAVDPSQTIQAPIANGDNQAVLQGLIGLSPDEPYVTGLDSVLTSGRWFTKEDRQAILLEEKMAARLRVVGNNSEVQLWGEVYQVVGTFSAELLEKAVDLDGEPLTPVTFPEEAGSNISEEEQEAKESGEEIISFQSRYRHVAASQVAIVPASTLLAAGGTLKNIAVRPENSDTLKEIATLLTDRFSLVIFSGAPDGVWLYNVSDTINYQGVPDIIIPLLISILIVLNTMISSVYERKGEIGVYTSVGLAPSHVAFLFVAEALALAVISVVLGYVIAQVAASFFSATSLWEGITVNYSSMAGVAAMVLVILVVLISVIYPARVAARIAIPDVNQTFALPAPVNDTITVNLPFLMKYDEHESIGGFIHDYFTGHQDISQGIFSTGPVDIVFSCATVDEIAKMIQMSDSPHDLHCLHLRANVWLAPFDFGIMQSVDIQFCPAIEGKNYLSIKATLQRKSGESVVWQRINTIFLHDLRKQLLVWRSLDDTSHKQLGENFRALAAEKMYPEGV</sequence>
<organism evidence="12 13">
    <name type="scientific">Desulfopila aestuarii DSM 18488</name>
    <dbReference type="NCBI Taxonomy" id="1121416"/>
    <lineage>
        <taxon>Bacteria</taxon>
        <taxon>Pseudomonadati</taxon>
        <taxon>Thermodesulfobacteriota</taxon>
        <taxon>Desulfobulbia</taxon>
        <taxon>Desulfobulbales</taxon>
        <taxon>Desulfocapsaceae</taxon>
        <taxon>Desulfopila</taxon>
    </lineage>
</organism>
<evidence type="ECO:0000313" key="12">
    <source>
        <dbReference type="EMBL" id="SHO52478.1"/>
    </source>
</evidence>
<evidence type="ECO:0000256" key="1">
    <source>
        <dbReference type="ARBA" id="ARBA00004651"/>
    </source>
</evidence>
<evidence type="ECO:0000256" key="2">
    <source>
        <dbReference type="ARBA" id="ARBA00022475"/>
    </source>
</evidence>
<comment type="similarity">
    <text evidence="6">Belongs to the ABC-4 integral membrane protein family.</text>
</comment>
<dbReference type="OrthoDB" id="9773692at2"/>
<feature type="chain" id="PRO_5012523140" evidence="9">
    <location>
        <begin position="27"/>
        <end position="1599"/>
    </location>
</feature>
<evidence type="ECO:0000256" key="9">
    <source>
        <dbReference type="SAM" id="SignalP"/>
    </source>
</evidence>
<dbReference type="GO" id="GO:0005886">
    <property type="term" value="C:plasma membrane"/>
    <property type="evidence" value="ECO:0007669"/>
    <property type="project" value="UniProtKB-SubCell"/>
</dbReference>
<keyword evidence="13" id="KW-1185">Reference proteome</keyword>
<dbReference type="GO" id="GO:0022857">
    <property type="term" value="F:transmembrane transporter activity"/>
    <property type="evidence" value="ECO:0007669"/>
    <property type="project" value="TreeGrafter"/>
</dbReference>
<gene>
    <name evidence="12" type="ORF">SAMN02745220_04584</name>
</gene>
<dbReference type="SUPFAM" id="SSF53187">
    <property type="entry name" value="Zn-dependent exopeptidases"/>
    <property type="match status" value="1"/>
</dbReference>
<feature type="domain" description="ABC3 transporter permease C-terminal" evidence="10">
    <location>
        <begin position="1307"/>
        <end position="1417"/>
    </location>
</feature>
<evidence type="ECO:0000256" key="8">
    <source>
        <dbReference type="SAM" id="Phobius"/>
    </source>
</evidence>
<dbReference type="STRING" id="1121416.SAMN02745220_04584"/>
<feature type="transmembrane region" description="Helical" evidence="8">
    <location>
        <begin position="1387"/>
        <end position="1409"/>
    </location>
</feature>
<dbReference type="Proteomes" id="UP000184603">
    <property type="component" value="Unassembled WGS sequence"/>
</dbReference>
<feature type="domain" description="Peptidase M28" evidence="11">
    <location>
        <begin position="228"/>
        <end position="308"/>
    </location>
</feature>
<dbReference type="Pfam" id="PF04389">
    <property type="entry name" value="Peptidase_M28"/>
    <property type="match status" value="1"/>
</dbReference>
<evidence type="ECO:0000259" key="10">
    <source>
        <dbReference type="Pfam" id="PF02687"/>
    </source>
</evidence>
<proteinExistence type="inferred from homology"/>
<evidence type="ECO:0000313" key="13">
    <source>
        <dbReference type="Proteomes" id="UP000184603"/>
    </source>
</evidence>
<feature type="transmembrane region" description="Helical" evidence="8">
    <location>
        <begin position="952"/>
        <end position="972"/>
    </location>
</feature>
<feature type="coiled-coil region" evidence="7">
    <location>
        <begin position="315"/>
        <end position="342"/>
    </location>
</feature>
<keyword evidence="7" id="KW-0175">Coiled coil</keyword>
<dbReference type="InterPro" id="IPR007484">
    <property type="entry name" value="Peptidase_M28"/>
</dbReference>
<keyword evidence="9" id="KW-0732">Signal</keyword>
<keyword evidence="5 8" id="KW-0472">Membrane</keyword>
<comment type="subcellular location">
    <subcellularLocation>
        <location evidence="1">Cell membrane</location>
        <topology evidence="1">Multi-pass membrane protein</topology>
    </subcellularLocation>
</comment>
<accession>A0A1M7YIX7</accession>
<dbReference type="RefSeq" id="WP_073616049.1">
    <property type="nucleotide sequence ID" value="NZ_FRFE01000036.1"/>
</dbReference>
<feature type="transmembrane region" description="Helical" evidence="8">
    <location>
        <begin position="919"/>
        <end position="940"/>
    </location>
</feature>
<dbReference type="PANTHER" id="PTHR30572:SF4">
    <property type="entry name" value="ABC TRANSPORTER PERMEASE YTRF"/>
    <property type="match status" value="1"/>
</dbReference>
<feature type="transmembrane region" description="Helical" evidence="8">
    <location>
        <begin position="1017"/>
        <end position="1037"/>
    </location>
</feature>
<keyword evidence="2" id="KW-1003">Cell membrane</keyword>
<keyword evidence="3 8" id="KW-0812">Transmembrane</keyword>
<protein>
    <submittedName>
        <fullName evidence="12">ABC-type antimicrobial peptide transport system, permease component</fullName>
    </submittedName>
</protein>
<evidence type="ECO:0000256" key="3">
    <source>
        <dbReference type="ARBA" id="ARBA00022692"/>
    </source>
</evidence>
<evidence type="ECO:0000259" key="11">
    <source>
        <dbReference type="Pfam" id="PF04389"/>
    </source>
</evidence>
<evidence type="ECO:0000256" key="4">
    <source>
        <dbReference type="ARBA" id="ARBA00022989"/>
    </source>
</evidence>
<keyword evidence="4 8" id="KW-1133">Transmembrane helix</keyword>
<evidence type="ECO:0000256" key="7">
    <source>
        <dbReference type="SAM" id="Coils"/>
    </source>
</evidence>
<dbReference type="InterPro" id="IPR003838">
    <property type="entry name" value="ABC3_permease_C"/>
</dbReference>
<dbReference type="SUPFAM" id="SSF82866">
    <property type="entry name" value="Multidrug efflux transporter AcrB transmembrane domain"/>
    <property type="match status" value="1"/>
</dbReference>
<reference evidence="12 13" key="1">
    <citation type="submission" date="2016-12" db="EMBL/GenBank/DDBJ databases">
        <authorList>
            <person name="Song W.-J."/>
            <person name="Kurnit D.M."/>
        </authorList>
    </citation>
    <scope>NUCLEOTIDE SEQUENCE [LARGE SCALE GENOMIC DNA]</scope>
    <source>
        <strain evidence="12 13">DSM 18488</strain>
    </source>
</reference>
<dbReference type="InterPro" id="IPR050250">
    <property type="entry name" value="Macrolide_Exporter_MacB"/>
</dbReference>
<dbReference type="EMBL" id="FRFE01000036">
    <property type="protein sequence ID" value="SHO52478.1"/>
    <property type="molecule type" value="Genomic_DNA"/>
</dbReference>